<keyword evidence="1" id="KW-0805">Transcription regulation</keyword>
<protein>
    <submittedName>
        <fullName evidence="7">TetR/AcrR family transcriptional regulator</fullName>
    </submittedName>
</protein>
<keyword evidence="2 4" id="KW-0238">DNA-binding</keyword>
<dbReference type="Gene3D" id="1.10.357.10">
    <property type="entry name" value="Tetracycline Repressor, domain 2"/>
    <property type="match status" value="1"/>
</dbReference>
<dbReference type="InterPro" id="IPR050109">
    <property type="entry name" value="HTH-type_TetR-like_transc_reg"/>
</dbReference>
<keyword evidence="8" id="KW-1185">Reference proteome</keyword>
<dbReference type="PANTHER" id="PTHR30055:SF234">
    <property type="entry name" value="HTH-TYPE TRANSCRIPTIONAL REGULATOR BETI"/>
    <property type="match status" value="1"/>
</dbReference>
<name>A0ABW4GWG3_9ACTN</name>
<feature type="region of interest" description="Disordered" evidence="5">
    <location>
        <begin position="116"/>
        <end position="137"/>
    </location>
</feature>
<evidence type="ECO:0000259" key="6">
    <source>
        <dbReference type="PROSITE" id="PS50977"/>
    </source>
</evidence>
<reference evidence="8" key="1">
    <citation type="journal article" date="2019" name="Int. J. Syst. Evol. Microbiol.">
        <title>The Global Catalogue of Microorganisms (GCM) 10K type strain sequencing project: providing services to taxonomists for standard genome sequencing and annotation.</title>
        <authorList>
            <consortium name="The Broad Institute Genomics Platform"/>
            <consortium name="The Broad Institute Genome Sequencing Center for Infectious Disease"/>
            <person name="Wu L."/>
            <person name="Ma J."/>
        </authorList>
    </citation>
    <scope>NUCLEOTIDE SEQUENCE [LARGE SCALE GENOMIC DNA]</scope>
    <source>
        <strain evidence="8">CGMCC 1.15399</strain>
    </source>
</reference>
<evidence type="ECO:0000313" key="8">
    <source>
        <dbReference type="Proteomes" id="UP001597097"/>
    </source>
</evidence>
<dbReference type="EMBL" id="JBHUCM010000070">
    <property type="protein sequence ID" value="MFD1546899.1"/>
    <property type="molecule type" value="Genomic_DNA"/>
</dbReference>
<evidence type="ECO:0000313" key="7">
    <source>
        <dbReference type="EMBL" id="MFD1546899.1"/>
    </source>
</evidence>
<evidence type="ECO:0000256" key="2">
    <source>
        <dbReference type="ARBA" id="ARBA00023125"/>
    </source>
</evidence>
<dbReference type="PANTHER" id="PTHR30055">
    <property type="entry name" value="HTH-TYPE TRANSCRIPTIONAL REGULATOR RUTR"/>
    <property type="match status" value="1"/>
</dbReference>
<feature type="DNA-binding region" description="H-T-H motif" evidence="4">
    <location>
        <begin position="38"/>
        <end position="57"/>
    </location>
</feature>
<dbReference type="InterPro" id="IPR001647">
    <property type="entry name" value="HTH_TetR"/>
</dbReference>
<gene>
    <name evidence="7" type="ORF">ACFSJ0_58370</name>
</gene>
<dbReference type="PRINTS" id="PR00455">
    <property type="entry name" value="HTHTETR"/>
</dbReference>
<keyword evidence="3" id="KW-0804">Transcription</keyword>
<evidence type="ECO:0000256" key="3">
    <source>
        <dbReference type="ARBA" id="ARBA00023163"/>
    </source>
</evidence>
<comment type="caution">
    <text evidence="7">The sequence shown here is derived from an EMBL/GenBank/DDBJ whole genome shotgun (WGS) entry which is preliminary data.</text>
</comment>
<evidence type="ECO:0000256" key="5">
    <source>
        <dbReference type="SAM" id="MobiDB-lite"/>
    </source>
</evidence>
<organism evidence="7 8">
    <name type="scientific">Nonomuraea guangzhouensis</name>
    <dbReference type="NCBI Taxonomy" id="1291555"/>
    <lineage>
        <taxon>Bacteria</taxon>
        <taxon>Bacillati</taxon>
        <taxon>Actinomycetota</taxon>
        <taxon>Actinomycetes</taxon>
        <taxon>Streptosporangiales</taxon>
        <taxon>Streptosporangiaceae</taxon>
        <taxon>Nonomuraea</taxon>
    </lineage>
</organism>
<dbReference type="Proteomes" id="UP001597097">
    <property type="component" value="Unassembled WGS sequence"/>
</dbReference>
<sequence>MSEKQVRRRAPGMSPEERRAMIVAAALPLVAEYGTAVTTSQIARAAGIGEATIFRVFADKDELLDACMIEAMRPDHAVTEIASIPLDQPLAERLAEAADALSAHLARMGTVAGVLHSTGHRRGEPGVRPQPQPGSREASMQLIGDAIADLLEPDEASLRLPAETVGKVFLGLLFARPAVLSTSELVEVFLHGAVKEEPA</sequence>
<proteinExistence type="predicted"/>
<dbReference type="InterPro" id="IPR009057">
    <property type="entry name" value="Homeodomain-like_sf"/>
</dbReference>
<feature type="domain" description="HTH tetR-type" evidence="6">
    <location>
        <begin position="16"/>
        <end position="75"/>
    </location>
</feature>
<dbReference type="SUPFAM" id="SSF46689">
    <property type="entry name" value="Homeodomain-like"/>
    <property type="match status" value="1"/>
</dbReference>
<dbReference type="Pfam" id="PF00440">
    <property type="entry name" value="TetR_N"/>
    <property type="match status" value="1"/>
</dbReference>
<evidence type="ECO:0000256" key="4">
    <source>
        <dbReference type="PROSITE-ProRule" id="PRU00335"/>
    </source>
</evidence>
<dbReference type="PROSITE" id="PS50977">
    <property type="entry name" value="HTH_TETR_2"/>
    <property type="match status" value="1"/>
</dbReference>
<dbReference type="RefSeq" id="WP_246653470.1">
    <property type="nucleotide sequence ID" value="NZ_JAHKRM010000031.1"/>
</dbReference>
<accession>A0ABW4GWG3</accession>
<evidence type="ECO:0000256" key="1">
    <source>
        <dbReference type="ARBA" id="ARBA00023015"/>
    </source>
</evidence>